<sequence>MGTGAGVCLRLYILSNRGQGWAGEPNRCDTCVALPFFSSSEVGATAVRLLPGQRNTHKTMKQILCMKWGTAYSAKDVNILYGMVSRNVSGEFRFYCFTDDESGIREEVTCLPLPELGCEIPKDVPGKWPKSALWGKELFGLEGVALFIDLDTVIVDNIDGYFEYGDPQDVITARNWLYFRKSAQTSVFRFPIGGHAYMLENLRADSVGISRKYRFEQNYVTHGVKGGVKFWPEDWTKHFRVHCMGTALTRYFRPPVVPRGAKMITFPGIPKPENAAQGKWKPHEPVRTPTEHLKWVGTQLLGGKKWRRHLSRYIQKADWVGEHWRA</sequence>
<reference evidence="1 2" key="1">
    <citation type="submission" date="2016-11" db="EMBL/GenBank/DDBJ databases">
        <authorList>
            <person name="Jaros S."/>
            <person name="Januszkiewicz K."/>
            <person name="Wedrychowicz H."/>
        </authorList>
    </citation>
    <scope>NUCLEOTIDE SEQUENCE [LARGE SCALE GENOMIC DNA]</scope>
    <source>
        <strain evidence="1 2">DSM 18772</strain>
    </source>
</reference>
<accession>A0A1M6EJC1</accession>
<protein>
    <recommendedName>
        <fullName evidence="3">Glycosyl transferase family 8</fullName>
    </recommendedName>
</protein>
<dbReference type="AlphaFoldDB" id="A0A1M6EJC1"/>
<evidence type="ECO:0008006" key="3">
    <source>
        <dbReference type="Google" id="ProtNLM"/>
    </source>
</evidence>
<dbReference type="SUPFAM" id="SSF53448">
    <property type="entry name" value="Nucleotide-diphospho-sugar transferases"/>
    <property type="match status" value="1"/>
</dbReference>
<gene>
    <name evidence="1" type="ORF">SAMN02745181_1043</name>
</gene>
<dbReference type="Proteomes" id="UP000184510">
    <property type="component" value="Unassembled WGS sequence"/>
</dbReference>
<name>A0A1M6EJC1_9BACT</name>
<keyword evidence="2" id="KW-1185">Reference proteome</keyword>
<proteinExistence type="predicted"/>
<dbReference type="EMBL" id="FQYR01000002">
    <property type="protein sequence ID" value="SHI85574.1"/>
    <property type="molecule type" value="Genomic_DNA"/>
</dbReference>
<evidence type="ECO:0000313" key="1">
    <source>
        <dbReference type="EMBL" id="SHI85574.1"/>
    </source>
</evidence>
<dbReference type="InParanoid" id="A0A1M6EJC1"/>
<organism evidence="1 2">
    <name type="scientific">Rubritalea squalenifaciens DSM 18772</name>
    <dbReference type="NCBI Taxonomy" id="1123071"/>
    <lineage>
        <taxon>Bacteria</taxon>
        <taxon>Pseudomonadati</taxon>
        <taxon>Verrucomicrobiota</taxon>
        <taxon>Verrucomicrobiia</taxon>
        <taxon>Verrucomicrobiales</taxon>
        <taxon>Rubritaleaceae</taxon>
        <taxon>Rubritalea</taxon>
    </lineage>
</organism>
<dbReference type="InterPro" id="IPR029044">
    <property type="entry name" value="Nucleotide-diphossugar_trans"/>
</dbReference>
<evidence type="ECO:0000313" key="2">
    <source>
        <dbReference type="Proteomes" id="UP000184510"/>
    </source>
</evidence>